<feature type="transmembrane region" description="Helical" evidence="4">
    <location>
        <begin position="12"/>
        <end position="42"/>
    </location>
</feature>
<reference evidence="6 7" key="1">
    <citation type="journal article" date="2022" name="Res Sq">
        <title>Evolution of multicellular longitudinally dividing oral cavity symbionts (Neisseriaceae).</title>
        <authorList>
            <person name="Nyongesa S."/>
            <person name="Weber P."/>
            <person name="Bernet E."/>
            <person name="Pullido F."/>
            <person name="Nieckarz M."/>
            <person name="Delaby M."/>
            <person name="Nieves C."/>
            <person name="Viehboeck T."/>
            <person name="Krause N."/>
            <person name="Rivera-Millot A."/>
            <person name="Nakamura A."/>
            <person name="Vischer N."/>
            <person name="VanNieuwenhze M."/>
            <person name="Brun Y."/>
            <person name="Cava F."/>
            <person name="Bulgheresi S."/>
            <person name="Veyrier F."/>
        </authorList>
    </citation>
    <scope>NUCLEOTIDE SEQUENCE [LARGE SCALE GENOMIC DNA]</scope>
    <source>
        <strain evidence="6 7">SN4</strain>
    </source>
</reference>
<keyword evidence="4" id="KW-0812">Transmembrane</keyword>
<evidence type="ECO:0000313" key="6">
    <source>
        <dbReference type="EMBL" id="UOO90022.1"/>
    </source>
</evidence>
<evidence type="ECO:0000256" key="2">
    <source>
        <dbReference type="ARBA" id="ARBA00022679"/>
    </source>
</evidence>
<feature type="domain" description="Phospholipid/glycerol acyltransferase" evidence="5">
    <location>
        <begin position="90"/>
        <end position="199"/>
    </location>
</feature>
<evidence type="ECO:0000313" key="7">
    <source>
        <dbReference type="Proteomes" id="UP000832011"/>
    </source>
</evidence>
<gene>
    <name evidence="6" type="ORF">LVJ82_03265</name>
</gene>
<dbReference type="CDD" id="cd07989">
    <property type="entry name" value="LPLAT_AGPAT-like"/>
    <property type="match status" value="1"/>
</dbReference>
<name>A0ABY4E2M2_9NEIS</name>
<keyword evidence="4" id="KW-1133">Transmembrane helix</keyword>
<proteinExistence type="predicted"/>
<dbReference type="Proteomes" id="UP000832011">
    <property type="component" value="Chromosome"/>
</dbReference>
<keyword evidence="2" id="KW-0808">Transferase</keyword>
<dbReference type="EMBL" id="CP091511">
    <property type="protein sequence ID" value="UOO90022.1"/>
    <property type="molecule type" value="Genomic_DNA"/>
</dbReference>
<dbReference type="RefSeq" id="WP_058356077.1">
    <property type="nucleotide sequence ID" value="NZ_CABKVG010000008.1"/>
</dbReference>
<dbReference type="SUPFAM" id="SSF69593">
    <property type="entry name" value="Glycerol-3-phosphate (1)-acyltransferase"/>
    <property type="match status" value="1"/>
</dbReference>
<dbReference type="PANTHER" id="PTHR10434">
    <property type="entry name" value="1-ACYL-SN-GLYCEROL-3-PHOSPHATE ACYLTRANSFERASE"/>
    <property type="match status" value="1"/>
</dbReference>
<dbReference type="PANTHER" id="PTHR10434:SF66">
    <property type="entry name" value="PHOSPHOLIPID_GLYCEROL ACYLTRANSFERASE DOMAIN-CONTAINING PROTEIN"/>
    <property type="match status" value="1"/>
</dbReference>
<keyword evidence="4" id="KW-0472">Membrane</keyword>
<keyword evidence="7" id="KW-1185">Reference proteome</keyword>
<organism evidence="6 7">
    <name type="scientific">Vitreoscilla massiliensis</name>
    <dbReference type="NCBI Taxonomy" id="1689272"/>
    <lineage>
        <taxon>Bacteria</taxon>
        <taxon>Pseudomonadati</taxon>
        <taxon>Pseudomonadota</taxon>
        <taxon>Betaproteobacteria</taxon>
        <taxon>Neisseriales</taxon>
        <taxon>Neisseriaceae</taxon>
        <taxon>Vitreoscilla</taxon>
    </lineage>
</organism>
<protein>
    <submittedName>
        <fullName evidence="6">1-acyl-sn-glycerol-3-phosphate acyltransferase</fullName>
    </submittedName>
</protein>
<evidence type="ECO:0000256" key="3">
    <source>
        <dbReference type="ARBA" id="ARBA00023315"/>
    </source>
</evidence>
<dbReference type="SMART" id="SM00563">
    <property type="entry name" value="PlsC"/>
    <property type="match status" value="1"/>
</dbReference>
<dbReference type="InterPro" id="IPR002123">
    <property type="entry name" value="Plipid/glycerol_acylTrfase"/>
</dbReference>
<dbReference type="Pfam" id="PF01553">
    <property type="entry name" value="Acyltransferase"/>
    <property type="match status" value="1"/>
</dbReference>
<evidence type="ECO:0000256" key="1">
    <source>
        <dbReference type="ARBA" id="ARBA00005189"/>
    </source>
</evidence>
<dbReference type="GO" id="GO:0016746">
    <property type="term" value="F:acyltransferase activity"/>
    <property type="evidence" value="ECO:0007669"/>
    <property type="project" value="UniProtKB-KW"/>
</dbReference>
<comment type="pathway">
    <text evidence="1">Lipid metabolism.</text>
</comment>
<keyword evidence="3 6" id="KW-0012">Acyltransferase</keyword>
<accession>A0ABY4E2M2</accession>
<sequence length="261" mass="28864">MQSVDGVLAHYWRILATGISFAVFGLGGLGIGLVAMPLLLLLCHEPEQRRLRAQYLVHRAFKAFIALMQALGVMRLEVSGEEKLQAAVPQLVLANHPSLLDVVCLISVMPQADCIVKQALWRNPFTRGPVQAAAYILNDQSEQLLHDSVARLHGHNKMIVFPEGTRTAKSTVLNPFQRGAAHIALASSAEILPVIIRCTPSTLSKNEAWYHVPPRRFVISVDFQDGIDVATWRETAVAPSLQVRRLNAFLHAYFLGKLAHE</sequence>
<evidence type="ECO:0000259" key="5">
    <source>
        <dbReference type="SMART" id="SM00563"/>
    </source>
</evidence>
<evidence type="ECO:0000256" key="4">
    <source>
        <dbReference type="SAM" id="Phobius"/>
    </source>
</evidence>